<reference evidence="2 3" key="1">
    <citation type="submission" date="2019-08" db="EMBL/GenBank/DDBJ databases">
        <title>Genome of Vicingus serpentipes NCIMB 15042.</title>
        <authorList>
            <person name="Bowman J.P."/>
        </authorList>
    </citation>
    <scope>NUCLEOTIDE SEQUENCE [LARGE SCALE GENOMIC DNA]</scope>
    <source>
        <strain evidence="2 3">NCIMB 15042</strain>
    </source>
</reference>
<evidence type="ECO:0000313" key="3">
    <source>
        <dbReference type="Proteomes" id="UP000321721"/>
    </source>
</evidence>
<protein>
    <submittedName>
        <fullName evidence="2">Type IX secretion system membrane protein PorP/SprF</fullName>
    </submittedName>
</protein>
<dbReference type="Pfam" id="PF11751">
    <property type="entry name" value="PorP_SprF"/>
    <property type="match status" value="1"/>
</dbReference>
<feature type="signal peptide" evidence="1">
    <location>
        <begin position="1"/>
        <end position="18"/>
    </location>
</feature>
<evidence type="ECO:0000313" key="2">
    <source>
        <dbReference type="EMBL" id="TXB64309.1"/>
    </source>
</evidence>
<comment type="caution">
    <text evidence="2">The sequence shown here is derived from an EMBL/GenBank/DDBJ whole genome shotgun (WGS) entry which is preliminary data.</text>
</comment>
<dbReference type="InterPro" id="IPR019861">
    <property type="entry name" value="PorP/SprF_Bacteroidetes"/>
</dbReference>
<keyword evidence="3" id="KW-1185">Reference proteome</keyword>
<keyword evidence="1" id="KW-0732">Signal</keyword>
<dbReference type="Proteomes" id="UP000321721">
    <property type="component" value="Unassembled WGS sequence"/>
</dbReference>
<accession>A0A5C6RQM7</accession>
<feature type="chain" id="PRO_5022885533" evidence="1">
    <location>
        <begin position="19"/>
        <end position="311"/>
    </location>
</feature>
<sequence length="311" mass="34620">MKKGLFIIFIVLGCFAQAQQNVQYTQYSFNNMSYNPAFIGTTKCLSFKAGTRMQWVGFEGAPRTSFASIQKTFGSKNFQNKGKHGLGLYIEQDELHITTRTYVKLGYAYHKKLSSKFTAGLGVYAGIQQYALNTAIGPNNPDPVLANSDGSELKYPDIMPGLLLYSNKVYYSFSINQLYFKNMGLGGDENKQVNQYMFGWGHKSPAGKWTLFKSVLLKTNMTAPPVLDMNLNWDYRGDFGIGLGYRTGEAVSAQLKLKLLASVSLGYAFDYPLNKIMGNYTHEIMISFSRCPENGVGSGSGKDSHYCPAYN</sequence>
<proteinExistence type="predicted"/>
<name>A0A5C6RQM7_9FLAO</name>
<dbReference type="OrthoDB" id="891773at2"/>
<dbReference type="RefSeq" id="WP_147101533.1">
    <property type="nucleotide sequence ID" value="NZ_VOOS01000005.1"/>
</dbReference>
<dbReference type="NCBIfam" id="TIGR03519">
    <property type="entry name" value="T9SS_PorP_fam"/>
    <property type="match status" value="1"/>
</dbReference>
<organism evidence="2 3">
    <name type="scientific">Vicingus serpentipes</name>
    <dbReference type="NCBI Taxonomy" id="1926625"/>
    <lineage>
        <taxon>Bacteria</taxon>
        <taxon>Pseudomonadati</taxon>
        <taxon>Bacteroidota</taxon>
        <taxon>Flavobacteriia</taxon>
        <taxon>Flavobacteriales</taxon>
        <taxon>Vicingaceae</taxon>
        <taxon>Vicingus</taxon>
    </lineage>
</organism>
<gene>
    <name evidence="2" type="ORF">FRY74_10985</name>
</gene>
<evidence type="ECO:0000256" key="1">
    <source>
        <dbReference type="SAM" id="SignalP"/>
    </source>
</evidence>
<dbReference type="AlphaFoldDB" id="A0A5C6RQM7"/>
<dbReference type="EMBL" id="VOOS01000005">
    <property type="protein sequence ID" value="TXB64309.1"/>
    <property type="molecule type" value="Genomic_DNA"/>
</dbReference>